<sequence length="78" mass="8515">MGQLRSALHSLALEGADPAQVLTRLDAYLQSLDITLRLLAQRIKQLTGQIDPLEVWPNGRLQPSSSETLSCSMGVANR</sequence>
<evidence type="ECO:0000313" key="1">
    <source>
        <dbReference type="EMBL" id="CAC44329.1"/>
    </source>
</evidence>
<dbReference type="Proteomes" id="UP000001973">
    <property type="component" value="Chromosome"/>
</dbReference>
<dbReference type="KEGG" id="sco:SCO0979"/>
<reference evidence="1 2" key="1">
    <citation type="journal article" date="1996" name="Mol. Microbiol.">
        <title>A set of ordered cosmids and a detailed genetic and physical map for the 8 Mb Streptomyces coelicolor A3(2) chromosome.</title>
        <authorList>
            <person name="Redenbach M."/>
            <person name="Kieser H.M."/>
            <person name="Denapaite D."/>
            <person name="Eichner A."/>
            <person name="Cullum J."/>
            <person name="Kinashi H."/>
            <person name="Hopwood D.A."/>
        </authorList>
    </citation>
    <scope>NUCLEOTIDE SEQUENCE [LARGE SCALE GENOMIC DNA]</scope>
    <source>
        <strain evidence="2">ATCC BAA-471 / A3(2) / M145</strain>
    </source>
</reference>
<dbReference type="EMBL" id="AL645882">
    <property type="protein sequence ID" value="CAC44329.1"/>
    <property type="molecule type" value="Genomic_DNA"/>
</dbReference>
<gene>
    <name evidence="1" type="ordered locus">SCO0979</name>
    <name evidence="1" type="ORF">SCBAC19F3.06c</name>
</gene>
<dbReference type="PATRIC" id="fig|100226.15.peg.977"/>
<reference evidence="1 2" key="2">
    <citation type="journal article" date="2002" name="Nature">
        <title>Complete genome sequence of the model actinomycete Streptomyces coelicolor A3(2).</title>
        <authorList>
            <person name="Bentley S.D."/>
            <person name="Chater K.F."/>
            <person name="Cerdeno-Tarraga A.M."/>
            <person name="Challis G.L."/>
            <person name="Thomson N.R."/>
            <person name="James K.D."/>
            <person name="Harris D.E."/>
            <person name="Quail M.A."/>
            <person name="Kieser H."/>
            <person name="Harper D."/>
            <person name="Bateman A."/>
            <person name="Brown S."/>
            <person name="Chandra G."/>
            <person name="Chen C.W."/>
            <person name="Collins M."/>
            <person name="Cronin A."/>
            <person name="Fraser A."/>
            <person name="Goble A."/>
            <person name="Hidalgo J."/>
            <person name="Hornsby T."/>
            <person name="Howarth S."/>
            <person name="Huang C.H."/>
            <person name="Kieser T."/>
            <person name="Larke L."/>
            <person name="Murphy L."/>
            <person name="Oliver K."/>
            <person name="O'Neil S."/>
            <person name="Rabbinowitsch E."/>
            <person name="Rajandream M.A."/>
            <person name="Rutherford K."/>
            <person name="Rutter S."/>
            <person name="Seeger K."/>
            <person name="Saunders D."/>
            <person name="Sharp S."/>
            <person name="Squares R."/>
            <person name="Squares S."/>
            <person name="Taylor K."/>
            <person name="Warren T."/>
            <person name="Wietzorrek A."/>
            <person name="Woodward J."/>
            <person name="Barrell B.G."/>
            <person name="Parkhill J."/>
            <person name="Hopwood D.A."/>
        </authorList>
    </citation>
    <scope>NUCLEOTIDE SEQUENCE [LARGE SCALE GENOMIC DNA]</scope>
    <source>
        <strain evidence="2">ATCC BAA-471 / A3(2) / M145</strain>
    </source>
</reference>
<dbReference type="OrthoDB" id="4337860at2"/>
<dbReference type="AlphaFoldDB" id="Q93J65"/>
<organism evidence="1 2">
    <name type="scientific">Streptomyces coelicolor (strain ATCC BAA-471 / A3(2) / M145)</name>
    <dbReference type="NCBI Taxonomy" id="100226"/>
    <lineage>
        <taxon>Bacteria</taxon>
        <taxon>Bacillati</taxon>
        <taxon>Actinomycetota</taxon>
        <taxon>Actinomycetes</taxon>
        <taxon>Kitasatosporales</taxon>
        <taxon>Streptomycetaceae</taxon>
        <taxon>Streptomyces</taxon>
        <taxon>Streptomyces albidoflavus group</taxon>
    </lineage>
</organism>
<name>Q93J65_STRCO</name>
<accession>Q93J65</accession>
<proteinExistence type="predicted"/>
<keyword evidence="2" id="KW-1185">Reference proteome</keyword>
<dbReference type="PaxDb" id="100226-SCO0979"/>
<evidence type="ECO:0000313" key="2">
    <source>
        <dbReference type="Proteomes" id="UP000001973"/>
    </source>
</evidence>
<dbReference type="InParanoid" id="Q93J65"/>
<protein>
    <submittedName>
        <fullName evidence="1">Uncharacterized protein</fullName>
    </submittedName>
</protein>
<dbReference type="HOGENOM" id="CLU_2620408_0_0_11"/>
<dbReference type="EMBL" id="AL939107">
    <property type="protein sequence ID" value="CAC44329.1"/>
    <property type="molecule type" value="Genomic_DNA"/>
</dbReference>